<evidence type="ECO:0000313" key="2">
    <source>
        <dbReference type="EMBL" id="WOL07733.1"/>
    </source>
</evidence>
<keyword evidence="1" id="KW-0472">Membrane</keyword>
<evidence type="ECO:0000313" key="3">
    <source>
        <dbReference type="Proteomes" id="UP001327560"/>
    </source>
</evidence>
<protein>
    <submittedName>
        <fullName evidence="2">Uncharacterized protein</fullName>
    </submittedName>
</protein>
<keyword evidence="1" id="KW-1133">Transmembrane helix</keyword>
<sequence>MGISGSGSMFGVVLTGLGTGGVALLPRRLPAFSRFVEYSWRSLELLFSFPGGVFFCSNFLVSSAVYFPLDQCFPLARPRLPWRFADSREPPAVSLLSGLEFFDRRLSCLGFFVAGGSYLVSGGSYLVTCSSMGALDLSSPGIRPMSWLEVFLGEQRPVCQSSCMDQKGCMIGDRVGRAAGVSSTSILPTVDDFPPLMSPSAKALPPMKAVSSPREVEFDELSSHLASINCLLPKGEDLSRVLVDLLIREGLHVTSSNCEQVFETTSPLLGLFCSASLFSTNDVDYSLSFEAPGEVDWKFVINLYEEGM</sequence>
<feature type="transmembrane region" description="Helical" evidence="1">
    <location>
        <begin position="45"/>
        <end position="69"/>
    </location>
</feature>
<gene>
    <name evidence="2" type="ORF">Cni_G16480</name>
</gene>
<evidence type="ECO:0000256" key="1">
    <source>
        <dbReference type="SAM" id="Phobius"/>
    </source>
</evidence>
<proteinExistence type="predicted"/>
<dbReference type="EMBL" id="CP136894">
    <property type="protein sequence ID" value="WOL07733.1"/>
    <property type="molecule type" value="Genomic_DNA"/>
</dbReference>
<keyword evidence="3" id="KW-1185">Reference proteome</keyword>
<keyword evidence="1" id="KW-0812">Transmembrane</keyword>
<dbReference type="Proteomes" id="UP001327560">
    <property type="component" value="Chromosome 5"/>
</dbReference>
<reference evidence="2 3" key="1">
    <citation type="submission" date="2023-10" db="EMBL/GenBank/DDBJ databases">
        <title>Chromosome-scale genome assembly provides insights into flower coloration mechanisms of Canna indica.</title>
        <authorList>
            <person name="Li C."/>
        </authorList>
    </citation>
    <scope>NUCLEOTIDE SEQUENCE [LARGE SCALE GENOMIC DNA]</scope>
    <source>
        <tissue evidence="2">Flower</tissue>
    </source>
</reference>
<name>A0AAQ3KIS3_9LILI</name>
<accession>A0AAQ3KIS3</accession>
<feature type="transmembrane region" description="Helical" evidence="1">
    <location>
        <begin position="6"/>
        <end position="25"/>
    </location>
</feature>
<dbReference type="AlphaFoldDB" id="A0AAQ3KIS3"/>
<organism evidence="2 3">
    <name type="scientific">Canna indica</name>
    <name type="common">Indian-shot</name>
    <dbReference type="NCBI Taxonomy" id="4628"/>
    <lineage>
        <taxon>Eukaryota</taxon>
        <taxon>Viridiplantae</taxon>
        <taxon>Streptophyta</taxon>
        <taxon>Embryophyta</taxon>
        <taxon>Tracheophyta</taxon>
        <taxon>Spermatophyta</taxon>
        <taxon>Magnoliopsida</taxon>
        <taxon>Liliopsida</taxon>
        <taxon>Zingiberales</taxon>
        <taxon>Cannaceae</taxon>
        <taxon>Canna</taxon>
    </lineage>
</organism>